<feature type="region of interest" description="Disordered" evidence="4">
    <location>
        <begin position="1"/>
        <end position="158"/>
    </location>
</feature>
<name>A0ABC8KWG0_ERUVS</name>
<dbReference type="Pfam" id="PF00515">
    <property type="entry name" value="TPR_1"/>
    <property type="match status" value="1"/>
</dbReference>
<dbReference type="Pfam" id="PF13181">
    <property type="entry name" value="TPR_8"/>
    <property type="match status" value="1"/>
</dbReference>
<dbReference type="CDD" id="cd02947">
    <property type="entry name" value="TRX_family"/>
    <property type="match status" value="1"/>
</dbReference>
<keyword evidence="1" id="KW-0677">Repeat</keyword>
<feature type="compositionally biased region" description="Low complexity" evidence="4">
    <location>
        <begin position="61"/>
        <end position="100"/>
    </location>
</feature>
<dbReference type="AlphaFoldDB" id="A0ABC8KWG0"/>
<feature type="domain" description="Thioredoxin" evidence="5">
    <location>
        <begin position="540"/>
        <end position="626"/>
    </location>
</feature>
<dbReference type="InterPro" id="IPR011990">
    <property type="entry name" value="TPR-like_helical_dom_sf"/>
</dbReference>
<dbReference type="SUPFAM" id="SSF52833">
    <property type="entry name" value="Thioredoxin-like"/>
    <property type="match status" value="1"/>
</dbReference>
<keyword evidence="7" id="KW-1185">Reference proteome</keyword>
<dbReference type="EMBL" id="CAKOAT010364042">
    <property type="protein sequence ID" value="CAH8363558.1"/>
    <property type="molecule type" value="Genomic_DNA"/>
</dbReference>
<dbReference type="InterPro" id="IPR019734">
    <property type="entry name" value="TPR_rpt"/>
</dbReference>
<feature type="compositionally biased region" description="Gly residues" evidence="4">
    <location>
        <begin position="129"/>
        <end position="145"/>
    </location>
</feature>
<organism evidence="6 7">
    <name type="scientific">Eruca vesicaria subsp. sativa</name>
    <name type="common">Garden rocket</name>
    <name type="synonym">Eruca sativa</name>
    <dbReference type="NCBI Taxonomy" id="29727"/>
    <lineage>
        <taxon>Eukaryota</taxon>
        <taxon>Viridiplantae</taxon>
        <taxon>Streptophyta</taxon>
        <taxon>Embryophyta</taxon>
        <taxon>Tracheophyta</taxon>
        <taxon>Spermatophyta</taxon>
        <taxon>Magnoliopsida</taxon>
        <taxon>eudicotyledons</taxon>
        <taxon>Gunneridae</taxon>
        <taxon>Pentapetalae</taxon>
        <taxon>rosids</taxon>
        <taxon>malvids</taxon>
        <taxon>Brassicales</taxon>
        <taxon>Brassicaceae</taxon>
        <taxon>Brassiceae</taxon>
        <taxon>Eruca</taxon>
    </lineage>
</organism>
<dbReference type="Proteomes" id="UP001642260">
    <property type="component" value="Unassembled WGS sequence"/>
</dbReference>
<evidence type="ECO:0000256" key="1">
    <source>
        <dbReference type="ARBA" id="ARBA00022737"/>
    </source>
</evidence>
<feature type="compositionally biased region" description="Low complexity" evidence="4">
    <location>
        <begin position="39"/>
        <end position="52"/>
    </location>
</feature>
<evidence type="ECO:0000256" key="2">
    <source>
        <dbReference type="ARBA" id="ARBA00022803"/>
    </source>
</evidence>
<keyword evidence="2 3" id="KW-0802">TPR repeat</keyword>
<evidence type="ECO:0000313" key="7">
    <source>
        <dbReference type="Proteomes" id="UP001642260"/>
    </source>
</evidence>
<reference evidence="6 7" key="1">
    <citation type="submission" date="2022-03" db="EMBL/GenBank/DDBJ databases">
        <authorList>
            <person name="Macdonald S."/>
            <person name="Ahmed S."/>
            <person name="Newling K."/>
        </authorList>
    </citation>
    <scope>NUCLEOTIDE SEQUENCE [LARGE SCALE GENOMIC DNA]</scope>
</reference>
<comment type="caution">
    <text evidence="6">The sequence shown here is derived from an EMBL/GenBank/DDBJ whole genome shotgun (WGS) entry which is preliminary data.</text>
</comment>
<dbReference type="Pfam" id="PF13414">
    <property type="entry name" value="TPR_11"/>
    <property type="match status" value="1"/>
</dbReference>
<dbReference type="InterPro" id="IPR036249">
    <property type="entry name" value="Thioredoxin-like_sf"/>
</dbReference>
<evidence type="ECO:0000256" key="4">
    <source>
        <dbReference type="SAM" id="MobiDB-lite"/>
    </source>
</evidence>
<dbReference type="PANTHER" id="PTHR46050:SF3">
    <property type="entry name" value="TPR REPEAT-CONTAINING THIOREDOXIN TTL1"/>
    <property type="match status" value="1"/>
</dbReference>
<evidence type="ECO:0000259" key="5">
    <source>
        <dbReference type="Pfam" id="PF00085"/>
    </source>
</evidence>
<dbReference type="FunFam" id="3.40.30.10:FF:000211">
    <property type="entry name" value="TPR repeat-containing thioredoxin TTL4"/>
    <property type="match status" value="1"/>
</dbReference>
<dbReference type="GO" id="GO:0006950">
    <property type="term" value="P:response to stress"/>
    <property type="evidence" value="ECO:0007669"/>
    <property type="project" value="UniProtKB-ARBA"/>
</dbReference>
<dbReference type="SUPFAM" id="SSF48452">
    <property type="entry name" value="TPR-like"/>
    <property type="match status" value="1"/>
</dbReference>
<evidence type="ECO:0000256" key="3">
    <source>
        <dbReference type="PROSITE-ProRule" id="PRU00339"/>
    </source>
</evidence>
<protein>
    <recommendedName>
        <fullName evidence="5">Thioredoxin domain-containing protein</fullName>
    </recommendedName>
</protein>
<dbReference type="InterPro" id="IPR013766">
    <property type="entry name" value="Thioredoxin_domain"/>
</dbReference>
<feature type="repeat" description="TPR" evidence="3">
    <location>
        <begin position="165"/>
        <end position="198"/>
    </location>
</feature>
<proteinExistence type="predicted"/>
<gene>
    <name evidence="6" type="ORF">ERUC_LOCUS29314</name>
</gene>
<dbReference type="SMART" id="SM00028">
    <property type="entry name" value="TPR"/>
    <property type="match status" value="6"/>
</dbReference>
<sequence>MPPSGKPDSLNSEINKPDFRELNLGSPVSPLRSQPRGLTTTTSSSSSSSSGSVTKHPPVIGRSGSVRGTTQSGSSSGNQRTRPDSVTSNSTSSATSPANVLPTGNICPSGKIQLTGMTQSRSRSDVLGSGTGTYGHGSIMRGGGSSVSPAKPIGGSKKAVVSSDAEEVKRVGNEMYRKGLFNEALRLYDRAIALSPANAAYRSNRAAALTGLGRVGEAVKECEEALRLEANYGRAHQRLASLLIRLGQVDSARKHLCVLGKPSDPMELQKLEAVEKHMSKCADARRLSDWKAVLMEVDAAIVSGADFSPQLGMCKVEALLKLHRLDDAQSKLLEVPKLEPFPTSCSQTRFSGMACEAYTHFVKAQIEMALGRFENAVISAEKASQIDPRSNEVAMLHNTVTLVARARVRGNDLYKSERYTEASSAYAEGLRLDPCNAILYCNRAACWFKLGMWERSVEDCNKALRFQPSYTKPLLRRAASNSKLERWTAAVSDYEALRKELPHDKEVAESLFHAQVALKKSRGEEVLNMEFGGEVEEVYSREQFKAAMNLPGVSVIHFLTASDYQCKQISPFVDSLCTRYPSIHFLKVDIDKCPSIGNAENVRVVPTVKIYKNGTRVKEIVCPSKEVLEYSVRHYSC</sequence>
<dbReference type="Pfam" id="PF00085">
    <property type="entry name" value="Thioredoxin"/>
    <property type="match status" value="1"/>
</dbReference>
<dbReference type="InterPro" id="IPR044534">
    <property type="entry name" value="TTL1-4"/>
</dbReference>
<evidence type="ECO:0000313" key="6">
    <source>
        <dbReference type="EMBL" id="CAH8363558.1"/>
    </source>
</evidence>
<dbReference type="Gene3D" id="1.25.40.10">
    <property type="entry name" value="Tetratricopeptide repeat domain"/>
    <property type="match status" value="1"/>
</dbReference>
<dbReference type="PROSITE" id="PS50005">
    <property type="entry name" value="TPR"/>
    <property type="match status" value="1"/>
</dbReference>
<dbReference type="Gene3D" id="3.40.30.10">
    <property type="entry name" value="Glutaredoxin"/>
    <property type="match status" value="1"/>
</dbReference>
<accession>A0ABC8KWG0</accession>
<dbReference type="PANTHER" id="PTHR46050">
    <property type="entry name" value="TPR REPEAT-CONTAINING THIOREDOXIN"/>
    <property type="match status" value="1"/>
</dbReference>